<evidence type="ECO:0000313" key="2">
    <source>
        <dbReference type="Proteomes" id="UP000243950"/>
    </source>
</evidence>
<reference evidence="2" key="1">
    <citation type="submission" date="2016-10" db="EMBL/GenBank/DDBJ databases">
        <authorList>
            <person name="Varghese N."/>
            <person name="Submissions S."/>
        </authorList>
    </citation>
    <scope>NUCLEOTIDE SEQUENCE [LARGE SCALE GENOMIC DNA]</scope>
    <source>
        <strain evidence="2">JCM 2783</strain>
    </source>
</reference>
<gene>
    <name evidence="1" type="ORF">SAMN05216372_10635</name>
</gene>
<dbReference type="AlphaFoldDB" id="A0A1I1WMF5"/>
<evidence type="ECO:0000313" key="1">
    <source>
        <dbReference type="EMBL" id="SFD96151.1"/>
    </source>
</evidence>
<protein>
    <submittedName>
        <fullName evidence="1">Uncharacterized protein</fullName>
    </submittedName>
</protein>
<dbReference type="Proteomes" id="UP000243950">
    <property type="component" value="Unassembled WGS sequence"/>
</dbReference>
<sequence>MPANDLCPNNPLTGCTYAARPTLRPTFQDHMRVHRAVNFRLNDNVIWL</sequence>
<name>A0A1I1WMF5_PSEOC</name>
<dbReference type="EMBL" id="FOMO01000006">
    <property type="protein sequence ID" value="SFD96151.1"/>
    <property type="molecule type" value="Genomic_DNA"/>
</dbReference>
<proteinExistence type="predicted"/>
<accession>A0A1I1WMF5</accession>
<organism evidence="1 2">
    <name type="scientific">Pseudomonas straminea</name>
    <dbReference type="NCBI Taxonomy" id="47882"/>
    <lineage>
        <taxon>Bacteria</taxon>
        <taxon>Pseudomonadati</taxon>
        <taxon>Pseudomonadota</taxon>
        <taxon>Gammaproteobacteria</taxon>
        <taxon>Pseudomonadales</taxon>
        <taxon>Pseudomonadaceae</taxon>
        <taxon>Phytopseudomonas</taxon>
    </lineage>
</organism>
<keyword evidence="2" id="KW-1185">Reference proteome</keyword>